<feature type="compositionally biased region" description="Polar residues" evidence="1">
    <location>
        <begin position="149"/>
        <end position="162"/>
    </location>
</feature>
<feature type="compositionally biased region" description="Low complexity" evidence="1">
    <location>
        <begin position="50"/>
        <end position="80"/>
    </location>
</feature>
<proteinExistence type="predicted"/>
<dbReference type="AlphaFoldDB" id="A0A3S5CT47"/>
<sequence length="265" mass="29306">MSTQTDKRRSFSAGLNRVGHKCDNNSSHKAARSMSTSRRSARYDRRRSTMRTPTTSSSDTINSGSSSSSSSTSPRSSLRSARFTSSRSLHGFTSALEEEDDYLEEQDLKPRRGKISGDRASSGPHNARGSRMPKTPRSKTGSQKRRQSRLSSVSKKSMNTSPLEHHRPRGLSVDTVSTADGKMRREEQTVTGVSKKALYGNLIPLNVHSLWYQTLCCCFALAEIAHLLLIRGLSYLISLLLADKTKYPSSYTKAIIFPVESSVIP</sequence>
<keyword evidence="3" id="KW-1185">Reference proteome</keyword>
<protein>
    <submittedName>
        <fullName evidence="2">Uncharacterized protein</fullName>
    </submittedName>
</protein>
<comment type="caution">
    <text evidence="2">The sequence shown here is derived from an EMBL/GenBank/DDBJ whole genome shotgun (WGS) entry which is preliminary data.</text>
</comment>
<reference evidence="2" key="1">
    <citation type="submission" date="2018-11" db="EMBL/GenBank/DDBJ databases">
        <authorList>
            <consortium name="Pathogen Informatics"/>
        </authorList>
    </citation>
    <scope>NUCLEOTIDE SEQUENCE</scope>
</reference>
<evidence type="ECO:0000313" key="3">
    <source>
        <dbReference type="Proteomes" id="UP000784294"/>
    </source>
</evidence>
<evidence type="ECO:0000313" key="2">
    <source>
        <dbReference type="EMBL" id="VEL34615.1"/>
    </source>
</evidence>
<dbReference type="EMBL" id="CAAALY010248032">
    <property type="protein sequence ID" value="VEL34615.1"/>
    <property type="molecule type" value="Genomic_DNA"/>
</dbReference>
<dbReference type="Proteomes" id="UP000784294">
    <property type="component" value="Unassembled WGS sequence"/>
</dbReference>
<feature type="compositionally biased region" description="Basic residues" evidence="1">
    <location>
        <begin position="134"/>
        <end position="148"/>
    </location>
</feature>
<accession>A0A3S5CT47</accession>
<feature type="region of interest" description="Disordered" evidence="1">
    <location>
        <begin position="1"/>
        <end position="173"/>
    </location>
</feature>
<name>A0A3S5CT47_9PLAT</name>
<evidence type="ECO:0000256" key="1">
    <source>
        <dbReference type="SAM" id="MobiDB-lite"/>
    </source>
</evidence>
<organism evidence="2 3">
    <name type="scientific">Protopolystoma xenopodis</name>
    <dbReference type="NCBI Taxonomy" id="117903"/>
    <lineage>
        <taxon>Eukaryota</taxon>
        <taxon>Metazoa</taxon>
        <taxon>Spiralia</taxon>
        <taxon>Lophotrochozoa</taxon>
        <taxon>Platyhelminthes</taxon>
        <taxon>Monogenea</taxon>
        <taxon>Polyopisthocotylea</taxon>
        <taxon>Polystomatidea</taxon>
        <taxon>Polystomatidae</taxon>
        <taxon>Protopolystoma</taxon>
    </lineage>
</organism>
<feature type="compositionally biased region" description="Acidic residues" evidence="1">
    <location>
        <begin position="96"/>
        <end position="105"/>
    </location>
</feature>
<gene>
    <name evidence="2" type="ORF">PXEA_LOCUS28055</name>
</gene>